<keyword evidence="3" id="KW-1185">Reference proteome</keyword>
<feature type="transmembrane region" description="Helical" evidence="1">
    <location>
        <begin position="46"/>
        <end position="66"/>
    </location>
</feature>
<reference evidence="2 3" key="1">
    <citation type="submission" date="2020-02" db="EMBL/GenBank/DDBJ databases">
        <title>Pelistega sp. NLN82 were isolated from wild rodents of the Hainan Island.</title>
        <authorList>
            <person name="Niu N."/>
            <person name="Zhou J."/>
        </authorList>
    </citation>
    <scope>NUCLEOTIDE SEQUENCE [LARGE SCALE GENOMIC DNA]</scope>
    <source>
        <strain evidence="2 3">NLN82</strain>
    </source>
</reference>
<name>A0A6L9Y417_9BURK</name>
<proteinExistence type="predicted"/>
<keyword evidence="1" id="KW-1133">Transmembrane helix</keyword>
<feature type="transmembrane region" description="Helical" evidence="1">
    <location>
        <begin position="104"/>
        <end position="121"/>
    </location>
</feature>
<dbReference type="InterPro" id="IPR018643">
    <property type="entry name" value="DUF2069_membrane"/>
</dbReference>
<organism evidence="2 3">
    <name type="scientific">Pelistega ratti</name>
    <dbReference type="NCBI Taxonomy" id="2652177"/>
    <lineage>
        <taxon>Bacteria</taxon>
        <taxon>Pseudomonadati</taxon>
        <taxon>Pseudomonadota</taxon>
        <taxon>Betaproteobacteria</taxon>
        <taxon>Burkholderiales</taxon>
        <taxon>Alcaligenaceae</taxon>
        <taxon>Pelistega</taxon>
    </lineage>
</organism>
<sequence length="134" mass="15453">MTQKNDKPLLQGVILNPYLHYGTFIALLLLFCLCILWELWLDPMVAGGSIYFLKALPLMFALYGVFKGNLYTMQWTAMLVLLYFMEGVVRWYSDISILSQRLGMIETILSVIVFFGAILYVKPAKQHAKSYQKK</sequence>
<feature type="transmembrane region" description="Helical" evidence="1">
    <location>
        <begin position="21"/>
        <end position="40"/>
    </location>
</feature>
<accession>A0A6L9Y417</accession>
<keyword evidence="1" id="KW-0812">Transmembrane</keyword>
<protein>
    <submittedName>
        <fullName evidence="2">DUF2069 domain-containing protein</fullName>
    </submittedName>
</protein>
<evidence type="ECO:0000256" key="1">
    <source>
        <dbReference type="SAM" id="Phobius"/>
    </source>
</evidence>
<dbReference type="Pfam" id="PF09842">
    <property type="entry name" value="DUF2069"/>
    <property type="match status" value="1"/>
</dbReference>
<dbReference type="AlphaFoldDB" id="A0A6L9Y417"/>
<gene>
    <name evidence="2" type="ORF">F9B74_02460</name>
</gene>
<evidence type="ECO:0000313" key="3">
    <source>
        <dbReference type="Proteomes" id="UP000477651"/>
    </source>
</evidence>
<dbReference type="EMBL" id="JAAGYR010000003">
    <property type="protein sequence ID" value="NEN75190.1"/>
    <property type="molecule type" value="Genomic_DNA"/>
</dbReference>
<keyword evidence="1" id="KW-0472">Membrane</keyword>
<dbReference type="Proteomes" id="UP000477651">
    <property type="component" value="Unassembled WGS sequence"/>
</dbReference>
<dbReference type="RefSeq" id="WP_163763910.1">
    <property type="nucleotide sequence ID" value="NZ_JAAGYR010000003.1"/>
</dbReference>
<evidence type="ECO:0000313" key="2">
    <source>
        <dbReference type="EMBL" id="NEN75190.1"/>
    </source>
</evidence>
<comment type="caution">
    <text evidence="2">The sequence shown here is derived from an EMBL/GenBank/DDBJ whole genome shotgun (WGS) entry which is preliminary data.</text>
</comment>
<feature type="transmembrane region" description="Helical" evidence="1">
    <location>
        <begin position="73"/>
        <end position="92"/>
    </location>
</feature>